<dbReference type="Proteomes" id="UP001347796">
    <property type="component" value="Unassembled WGS sequence"/>
</dbReference>
<feature type="signal peptide" evidence="3">
    <location>
        <begin position="1"/>
        <end position="25"/>
    </location>
</feature>
<feature type="compositionally biased region" description="Low complexity" evidence="1">
    <location>
        <begin position="150"/>
        <end position="182"/>
    </location>
</feature>
<accession>A0AAN8FWR5</accession>
<evidence type="ECO:0000256" key="2">
    <source>
        <dbReference type="SAM" id="Phobius"/>
    </source>
</evidence>
<gene>
    <name evidence="4" type="ORF">SNE40_022629</name>
</gene>
<feature type="region of interest" description="Disordered" evidence="1">
    <location>
        <begin position="682"/>
        <end position="704"/>
    </location>
</feature>
<organism evidence="4 5">
    <name type="scientific">Patella caerulea</name>
    <name type="common">Rayed Mediterranean limpet</name>
    <dbReference type="NCBI Taxonomy" id="87958"/>
    <lineage>
        <taxon>Eukaryota</taxon>
        <taxon>Metazoa</taxon>
        <taxon>Spiralia</taxon>
        <taxon>Lophotrochozoa</taxon>
        <taxon>Mollusca</taxon>
        <taxon>Gastropoda</taxon>
        <taxon>Patellogastropoda</taxon>
        <taxon>Patelloidea</taxon>
        <taxon>Patellidae</taxon>
        <taxon>Patella</taxon>
    </lineage>
</organism>
<keyword evidence="3" id="KW-0732">Signal</keyword>
<sequence>MAVFSFHKILLCFLLILNCSNLVASATTSLPSTKSSAASSPKSTPAASDPTSPPDESTDGNSSTSPTVVTTTGVISTSSSDGSTSEPSSTAAVSSPVGSTATSVEPDFSSEATASTQVPLPSPQTSLSTAPAASEPTSSPVGSTDGNMAAGSTAVTTTGVTPSPLPDGSTEGGSQTTSTDGSPEPSSTAAISSPTGSRATSASTQVPLTSPQTSSSTSSPDASEATDGNPATSSTAVTSEPSSTAVASSPVGSTATSVAPEFSSEATTSTQVPLTSPQTSSSISSPVGSTAAPDFSSEATASTQVPLTSQQTSLSTASAASEPTSSPGGSTDGTPAMSSTAITATSVTTASSPSVSTDGNPATSSTEAASSPTASSSTAAVSTQVPSTSPQTPSETSASVPQTTLFPTLKPNTEASYFEFKLEVTIQMNISLFDKQNFIGFMNDILVEKCGIDICRSYHIYDIRKGSTVVEGNVTIPLMAVRNDSIKVISTLENVTSYITNEEYQNYPMNCTDSFDEFKESIKDDCNAFGTDCGNWLYVCKNSACIHRCEGKDCGQHGQCTAPDENLLICRCSSDDIYNYYGDKCENSNIKWEILVSITAAVGVVLLIILTIAFICYCQRSGKSTERGYQRDFDDASYNAGDISLQEYSQRQEDKLNLYGELKDSGVTNTVYQPSGYDHLDESDTRYRGYPDNDDGLSSSRTNSEVTTFSSSYDYIDPKMDYRIKRPQVSIDPVSSVTDTRF</sequence>
<feature type="chain" id="PRO_5042841817" description="Mucin-17-like" evidence="3">
    <location>
        <begin position="26"/>
        <end position="742"/>
    </location>
</feature>
<protein>
    <recommendedName>
        <fullName evidence="6">Mucin-17-like</fullName>
    </recommendedName>
</protein>
<feature type="compositionally biased region" description="Polar residues" evidence="1">
    <location>
        <begin position="229"/>
        <end position="257"/>
    </location>
</feature>
<feature type="compositionally biased region" description="Low complexity" evidence="1">
    <location>
        <begin position="62"/>
        <end position="90"/>
    </location>
</feature>
<feature type="compositionally biased region" description="Polar residues" evidence="1">
    <location>
        <begin position="91"/>
        <end position="103"/>
    </location>
</feature>
<reference evidence="4 5" key="1">
    <citation type="submission" date="2024-01" db="EMBL/GenBank/DDBJ databases">
        <title>The genome of the rayed Mediterranean limpet Patella caerulea (Linnaeus, 1758).</title>
        <authorList>
            <person name="Anh-Thu Weber A."/>
            <person name="Halstead-Nussloch G."/>
        </authorList>
    </citation>
    <scope>NUCLEOTIDE SEQUENCE [LARGE SCALE GENOMIC DNA]</scope>
    <source>
        <strain evidence="4">AATW-2023a</strain>
        <tissue evidence="4">Whole specimen</tissue>
    </source>
</reference>
<keyword evidence="2" id="KW-1133">Transmembrane helix</keyword>
<dbReference type="EMBL" id="JAZGQO010000021">
    <property type="protein sequence ID" value="KAK6165772.1"/>
    <property type="molecule type" value="Genomic_DNA"/>
</dbReference>
<keyword evidence="5" id="KW-1185">Reference proteome</keyword>
<feature type="compositionally biased region" description="Polar residues" evidence="1">
    <location>
        <begin position="110"/>
        <end position="119"/>
    </location>
</feature>
<feature type="compositionally biased region" description="Low complexity" evidence="1">
    <location>
        <begin position="302"/>
        <end position="399"/>
    </location>
</feature>
<evidence type="ECO:0000313" key="5">
    <source>
        <dbReference type="Proteomes" id="UP001347796"/>
    </source>
</evidence>
<evidence type="ECO:0000256" key="1">
    <source>
        <dbReference type="SAM" id="MobiDB-lite"/>
    </source>
</evidence>
<comment type="caution">
    <text evidence="4">The sequence shown here is derived from an EMBL/GenBank/DDBJ whole genome shotgun (WGS) entry which is preliminary data.</text>
</comment>
<proteinExistence type="predicted"/>
<feature type="compositionally biased region" description="Polar residues" evidence="1">
    <location>
        <begin position="184"/>
        <end position="202"/>
    </location>
</feature>
<keyword evidence="2" id="KW-0472">Membrane</keyword>
<feature type="compositionally biased region" description="Low complexity" evidence="1">
    <location>
        <begin position="125"/>
        <end position="140"/>
    </location>
</feature>
<evidence type="ECO:0000313" key="4">
    <source>
        <dbReference type="EMBL" id="KAK6165772.1"/>
    </source>
</evidence>
<feature type="compositionally biased region" description="Low complexity" evidence="1">
    <location>
        <begin position="273"/>
        <end position="290"/>
    </location>
</feature>
<feature type="compositionally biased region" description="Basic and acidic residues" evidence="1">
    <location>
        <begin position="682"/>
        <end position="691"/>
    </location>
</feature>
<feature type="transmembrane region" description="Helical" evidence="2">
    <location>
        <begin position="594"/>
        <end position="617"/>
    </location>
</feature>
<evidence type="ECO:0000256" key="3">
    <source>
        <dbReference type="SAM" id="SignalP"/>
    </source>
</evidence>
<keyword evidence="2" id="KW-0812">Transmembrane</keyword>
<evidence type="ECO:0008006" key="6">
    <source>
        <dbReference type="Google" id="ProtNLM"/>
    </source>
</evidence>
<feature type="region of interest" description="Disordered" evidence="1">
    <location>
        <begin position="30"/>
        <end position="406"/>
    </location>
</feature>
<feature type="compositionally biased region" description="Low complexity" evidence="1">
    <location>
        <begin position="30"/>
        <end position="50"/>
    </location>
</feature>
<dbReference type="AlphaFoldDB" id="A0AAN8FWR5"/>
<name>A0AAN8FWR5_PATCE</name>
<feature type="compositionally biased region" description="Low complexity" evidence="1">
    <location>
        <begin position="203"/>
        <end position="220"/>
    </location>
</feature>